<accession>A0A0A9HQZ5</accession>
<dbReference type="PANTHER" id="PTHR47165:SF4">
    <property type="entry name" value="OS03G0429900 PROTEIN"/>
    <property type="match status" value="1"/>
</dbReference>
<dbReference type="AlphaFoldDB" id="A0A0A9HQZ5"/>
<name>A0A0A9HQZ5_ARUDO</name>
<dbReference type="Gene3D" id="2.40.50.140">
    <property type="entry name" value="Nucleic acid-binding proteins"/>
    <property type="match status" value="1"/>
</dbReference>
<sequence length="110" mass="12541">MLSDKLLQYLMAKVRTLSNKIQSRRIVKLIDLSRQIVELSLYGIRATEFNGEAVYTSGQDQPIIAIFVGTLYKAYKGVGPFLSGTTACRWYINNGEIAEIYEFYNRYAIS</sequence>
<dbReference type="EMBL" id="GBRH01159637">
    <property type="protein sequence ID" value="JAE38259.1"/>
    <property type="molecule type" value="Transcribed_RNA"/>
</dbReference>
<evidence type="ECO:0000313" key="1">
    <source>
        <dbReference type="EMBL" id="JAE38259.1"/>
    </source>
</evidence>
<dbReference type="CDD" id="cd04481">
    <property type="entry name" value="RPA1_DBD_B_like"/>
    <property type="match status" value="1"/>
</dbReference>
<organism evidence="1">
    <name type="scientific">Arundo donax</name>
    <name type="common">Giant reed</name>
    <name type="synonym">Donax arundinaceus</name>
    <dbReference type="NCBI Taxonomy" id="35708"/>
    <lineage>
        <taxon>Eukaryota</taxon>
        <taxon>Viridiplantae</taxon>
        <taxon>Streptophyta</taxon>
        <taxon>Embryophyta</taxon>
        <taxon>Tracheophyta</taxon>
        <taxon>Spermatophyta</taxon>
        <taxon>Magnoliopsida</taxon>
        <taxon>Liliopsida</taxon>
        <taxon>Poales</taxon>
        <taxon>Poaceae</taxon>
        <taxon>PACMAD clade</taxon>
        <taxon>Arundinoideae</taxon>
        <taxon>Arundineae</taxon>
        <taxon>Arundo</taxon>
    </lineage>
</organism>
<reference evidence="1" key="1">
    <citation type="submission" date="2014-09" db="EMBL/GenBank/DDBJ databases">
        <authorList>
            <person name="Magalhaes I.L.F."/>
            <person name="Oliveira U."/>
            <person name="Santos F.R."/>
            <person name="Vidigal T.H.D.A."/>
            <person name="Brescovit A.D."/>
            <person name="Santos A.J."/>
        </authorList>
    </citation>
    <scope>NUCLEOTIDE SEQUENCE</scope>
    <source>
        <tissue evidence="1">Shoot tissue taken approximately 20 cm above the soil surface</tissue>
    </source>
</reference>
<protein>
    <submittedName>
        <fullName evidence="1">Uncharacterized protein</fullName>
    </submittedName>
</protein>
<dbReference type="InterPro" id="IPR012340">
    <property type="entry name" value="NA-bd_OB-fold"/>
</dbReference>
<proteinExistence type="predicted"/>
<reference evidence="1" key="2">
    <citation type="journal article" date="2015" name="Data Brief">
        <title>Shoot transcriptome of the giant reed, Arundo donax.</title>
        <authorList>
            <person name="Barrero R.A."/>
            <person name="Guerrero F.D."/>
            <person name="Moolhuijzen P."/>
            <person name="Goolsby J.A."/>
            <person name="Tidwell J."/>
            <person name="Bellgard S.E."/>
            <person name="Bellgard M.I."/>
        </authorList>
    </citation>
    <scope>NUCLEOTIDE SEQUENCE</scope>
    <source>
        <tissue evidence="1">Shoot tissue taken approximately 20 cm above the soil surface</tissue>
    </source>
</reference>
<dbReference type="SUPFAM" id="SSF50249">
    <property type="entry name" value="Nucleic acid-binding proteins"/>
    <property type="match status" value="1"/>
</dbReference>
<dbReference type="PANTHER" id="PTHR47165">
    <property type="entry name" value="OS03G0429900 PROTEIN"/>
    <property type="match status" value="1"/>
</dbReference>